<feature type="chain" id="PRO_5013432235" description="Flagella basal body P-ring formation protein FlgA" evidence="4">
    <location>
        <begin position="25"/>
        <end position="152"/>
    </location>
</feature>
<proteinExistence type="inferred from homology"/>
<evidence type="ECO:0000256" key="2">
    <source>
        <dbReference type="ARBA" id="ARBA00022729"/>
    </source>
</evidence>
<evidence type="ECO:0000313" key="7">
    <source>
        <dbReference type="Proteomes" id="UP000221168"/>
    </source>
</evidence>
<evidence type="ECO:0000256" key="4">
    <source>
        <dbReference type="RuleBase" id="RU362063"/>
    </source>
</evidence>
<name>A0A2G1QJS0_9HYPH</name>
<keyword evidence="7" id="KW-1185">Reference proteome</keyword>
<evidence type="ECO:0000256" key="1">
    <source>
        <dbReference type="ARBA" id="ARBA00004418"/>
    </source>
</evidence>
<dbReference type="AlphaFoldDB" id="A0A2G1QJS0"/>
<evidence type="ECO:0000256" key="3">
    <source>
        <dbReference type="ARBA" id="ARBA00022764"/>
    </source>
</evidence>
<dbReference type="InterPro" id="IPR039246">
    <property type="entry name" value="Flagellar_FlgA"/>
</dbReference>
<comment type="caution">
    <text evidence="6">The sequence shown here is derived from an EMBL/GenBank/DDBJ whole genome shotgun (WGS) entry which is preliminary data.</text>
</comment>
<dbReference type="PANTHER" id="PTHR36307:SF1">
    <property type="entry name" value="FLAGELLA BASAL BODY P-RING FORMATION PROTEIN FLGA"/>
    <property type="match status" value="1"/>
</dbReference>
<feature type="signal peptide" evidence="4">
    <location>
        <begin position="1"/>
        <end position="24"/>
    </location>
</feature>
<dbReference type="Proteomes" id="UP000221168">
    <property type="component" value="Unassembled WGS sequence"/>
</dbReference>
<dbReference type="SMART" id="SM00858">
    <property type="entry name" value="SAF"/>
    <property type="match status" value="1"/>
</dbReference>
<dbReference type="RefSeq" id="WP_099307768.1">
    <property type="nucleotide sequence ID" value="NZ_PDVP01000013.1"/>
</dbReference>
<dbReference type="NCBIfam" id="TIGR03170">
    <property type="entry name" value="flgA_cterm"/>
    <property type="match status" value="1"/>
</dbReference>
<evidence type="ECO:0000259" key="5">
    <source>
        <dbReference type="SMART" id="SM00858"/>
    </source>
</evidence>
<keyword evidence="2 4" id="KW-0732">Signal</keyword>
<protein>
    <recommendedName>
        <fullName evidence="4">Flagella basal body P-ring formation protein FlgA</fullName>
    </recommendedName>
</protein>
<comment type="function">
    <text evidence="4">Involved in the assembly process of the P-ring formation. It may associate with FlgF on the rod constituting a structure essential for the P-ring assembly or may act as a modulator protein for the P-ring assembly.</text>
</comment>
<sequence length="152" mass="15869">MTLRAAIPALAGLAALAAGGTASAEAVLVATRIIYPGQKVTAGLVDRINVRGNVISSRAFLKEPGEAEGKVATRTILPNRLIYPEDLREADLVRAGVPVKAIYRSGGLEISLLGVPLSDAAEGEQVRLRNRESGRQFSGTVQADGSVLVNIP</sequence>
<accession>A0A2G1QJS0</accession>
<dbReference type="EMBL" id="PDVP01000013">
    <property type="protein sequence ID" value="PHP65742.1"/>
    <property type="molecule type" value="Genomic_DNA"/>
</dbReference>
<evidence type="ECO:0000313" key="6">
    <source>
        <dbReference type="EMBL" id="PHP65742.1"/>
    </source>
</evidence>
<keyword evidence="3 4" id="KW-0574">Periplasm</keyword>
<keyword evidence="6" id="KW-0282">Flagellum</keyword>
<dbReference type="InterPro" id="IPR013974">
    <property type="entry name" value="SAF"/>
</dbReference>
<dbReference type="InterPro" id="IPR017585">
    <property type="entry name" value="SAF_FlgA"/>
</dbReference>
<reference evidence="6 7" key="1">
    <citation type="submission" date="2017-10" db="EMBL/GenBank/DDBJ databases">
        <title>Sedimentibacterium mangrovi gen. nov., sp. nov., a novel member of family Phyllobacteriacea isolated from mangrove sediment.</title>
        <authorList>
            <person name="Liao H."/>
            <person name="Tian Y."/>
        </authorList>
    </citation>
    <scope>NUCLEOTIDE SEQUENCE [LARGE SCALE GENOMIC DNA]</scope>
    <source>
        <strain evidence="6 7">X9-2-2</strain>
    </source>
</reference>
<comment type="similarity">
    <text evidence="4">Belongs to the FlgA family.</text>
</comment>
<dbReference type="Gene3D" id="2.30.30.760">
    <property type="match status" value="1"/>
</dbReference>
<dbReference type="PANTHER" id="PTHR36307">
    <property type="entry name" value="FLAGELLA BASAL BODY P-RING FORMATION PROTEIN FLGA"/>
    <property type="match status" value="1"/>
</dbReference>
<keyword evidence="6" id="KW-0969">Cilium</keyword>
<comment type="subcellular location">
    <subcellularLocation>
        <location evidence="1 4">Periplasm</location>
    </subcellularLocation>
</comment>
<keyword evidence="4" id="KW-1005">Bacterial flagellum biogenesis</keyword>
<dbReference type="OrthoDB" id="8448733at2"/>
<feature type="domain" description="SAF" evidence="5">
    <location>
        <begin position="25"/>
        <end position="88"/>
    </location>
</feature>
<dbReference type="GO" id="GO:0042597">
    <property type="term" value="C:periplasmic space"/>
    <property type="evidence" value="ECO:0007669"/>
    <property type="project" value="UniProtKB-SubCell"/>
</dbReference>
<dbReference type="Pfam" id="PF13144">
    <property type="entry name" value="ChapFlgA"/>
    <property type="match status" value="1"/>
</dbReference>
<gene>
    <name evidence="6" type="primary">flgA</name>
    <name evidence="6" type="ORF">CSC94_18005</name>
</gene>
<dbReference type="GO" id="GO:0044780">
    <property type="term" value="P:bacterial-type flagellum assembly"/>
    <property type="evidence" value="ECO:0007669"/>
    <property type="project" value="InterPro"/>
</dbReference>
<organism evidence="6 7">
    <name type="scientific">Zhengella mangrovi</name>
    <dbReference type="NCBI Taxonomy" id="1982044"/>
    <lineage>
        <taxon>Bacteria</taxon>
        <taxon>Pseudomonadati</taxon>
        <taxon>Pseudomonadota</taxon>
        <taxon>Alphaproteobacteria</taxon>
        <taxon>Hyphomicrobiales</taxon>
        <taxon>Notoacmeibacteraceae</taxon>
        <taxon>Zhengella</taxon>
    </lineage>
</organism>
<dbReference type="CDD" id="cd11614">
    <property type="entry name" value="SAF_CpaB_FlgA_like"/>
    <property type="match status" value="1"/>
</dbReference>
<keyword evidence="6" id="KW-0966">Cell projection</keyword>